<keyword evidence="9" id="KW-1185">Reference proteome</keyword>
<evidence type="ECO:0000256" key="3">
    <source>
        <dbReference type="ARBA" id="ARBA00022679"/>
    </source>
</evidence>
<comment type="caution">
    <text evidence="8">The sequence shown here is derived from an EMBL/GenBank/DDBJ whole genome shotgun (WGS) entry which is preliminary data.</text>
</comment>
<dbReference type="InterPro" id="IPR001245">
    <property type="entry name" value="Ser-Thr/Tyr_kinase_cat_dom"/>
</dbReference>
<comment type="similarity">
    <text evidence="1">Belongs to the protein kinase superfamily. TKL Ser/Thr protein kinase family.</text>
</comment>
<evidence type="ECO:0000313" key="9">
    <source>
        <dbReference type="Proteomes" id="UP000789508"/>
    </source>
</evidence>
<dbReference type="Proteomes" id="UP000789508">
    <property type="component" value="Unassembled WGS sequence"/>
</dbReference>
<dbReference type="GO" id="GO:0005524">
    <property type="term" value="F:ATP binding"/>
    <property type="evidence" value="ECO:0007669"/>
    <property type="project" value="UniProtKB-KW"/>
</dbReference>
<dbReference type="InterPro" id="IPR000719">
    <property type="entry name" value="Prot_kinase_dom"/>
</dbReference>
<dbReference type="GO" id="GO:0004674">
    <property type="term" value="F:protein serine/threonine kinase activity"/>
    <property type="evidence" value="ECO:0007669"/>
    <property type="project" value="UniProtKB-KW"/>
</dbReference>
<evidence type="ECO:0000256" key="1">
    <source>
        <dbReference type="ARBA" id="ARBA00005843"/>
    </source>
</evidence>
<name>A0A9N9JC81_9GLOM</name>
<evidence type="ECO:0000256" key="5">
    <source>
        <dbReference type="ARBA" id="ARBA00022777"/>
    </source>
</evidence>
<feature type="non-terminal residue" evidence="8">
    <location>
        <position position="1"/>
    </location>
</feature>
<feature type="non-terminal residue" evidence="8">
    <location>
        <position position="58"/>
    </location>
</feature>
<reference evidence="8" key="1">
    <citation type="submission" date="2021-06" db="EMBL/GenBank/DDBJ databases">
        <authorList>
            <person name="Kallberg Y."/>
            <person name="Tangrot J."/>
            <person name="Rosling A."/>
        </authorList>
    </citation>
    <scope>NUCLEOTIDE SEQUENCE</scope>
    <source>
        <strain evidence="8">FL130A</strain>
    </source>
</reference>
<keyword evidence="3" id="KW-0808">Transferase</keyword>
<evidence type="ECO:0000259" key="7">
    <source>
        <dbReference type="PROSITE" id="PS50011"/>
    </source>
</evidence>
<dbReference type="PROSITE" id="PS50011">
    <property type="entry name" value="PROTEIN_KINASE_DOM"/>
    <property type="match status" value="1"/>
</dbReference>
<dbReference type="InterPro" id="IPR011009">
    <property type="entry name" value="Kinase-like_dom_sf"/>
</dbReference>
<keyword evidence="5" id="KW-0418">Kinase</keyword>
<accession>A0A9N9JC81</accession>
<feature type="domain" description="Protein kinase" evidence="7">
    <location>
        <begin position="1"/>
        <end position="58"/>
    </location>
</feature>
<dbReference type="EMBL" id="CAJVPS010055286">
    <property type="protein sequence ID" value="CAG8775361.1"/>
    <property type="molecule type" value="Genomic_DNA"/>
</dbReference>
<evidence type="ECO:0000313" key="8">
    <source>
        <dbReference type="EMBL" id="CAG8775361.1"/>
    </source>
</evidence>
<protein>
    <submittedName>
        <fullName evidence="8">4352_t:CDS:1</fullName>
    </submittedName>
</protein>
<dbReference type="PANTHER" id="PTHR46485">
    <property type="entry name" value="LIM DOMAIN KINASE 1"/>
    <property type="match status" value="1"/>
</dbReference>
<keyword evidence="2" id="KW-0723">Serine/threonine-protein kinase</keyword>
<keyword evidence="4" id="KW-0547">Nucleotide-binding</keyword>
<dbReference type="AlphaFoldDB" id="A0A9N9JC81"/>
<dbReference type="PANTHER" id="PTHR46485:SF5">
    <property type="entry name" value="CENTER DIVIDER, ISOFORM A"/>
    <property type="match status" value="1"/>
</dbReference>
<dbReference type="Gene3D" id="1.10.510.10">
    <property type="entry name" value="Transferase(Phosphotransferase) domain 1"/>
    <property type="match status" value="1"/>
</dbReference>
<proteinExistence type="inferred from homology"/>
<sequence length="58" mass="6838">PQTETYYMVIQFANSNDLRCYLRDHFAELDWSIKIRIAKDISSGINCLHNANIIHRDL</sequence>
<gene>
    <name evidence="8" type="ORF">ALEPTO_LOCUS14369</name>
</gene>
<evidence type="ECO:0000256" key="4">
    <source>
        <dbReference type="ARBA" id="ARBA00022741"/>
    </source>
</evidence>
<dbReference type="OrthoDB" id="2441719at2759"/>
<dbReference type="InterPro" id="IPR050940">
    <property type="entry name" value="Actin_reg-Ser/Thr_kinase"/>
</dbReference>
<keyword evidence="6" id="KW-0067">ATP-binding</keyword>
<organism evidence="8 9">
    <name type="scientific">Ambispora leptoticha</name>
    <dbReference type="NCBI Taxonomy" id="144679"/>
    <lineage>
        <taxon>Eukaryota</taxon>
        <taxon>Fungi</taxon>
        <taxon>Fungi incertae sedis</taxon>
        <taxon>Mucoromycota</taxon>
        <taxon>Glomeromycotina</taxon>
        <taxon>Glomeromycetes</taxon>
        <taxon>Archaeosporales</taxon>
        <taxon>Ambisporaceae</taxon>
        <taxon>Ambispora</taxon>
    </lineage>
</organism>
<dbReference type="Pfam" id="PF07714">
    <property type="entry name" value="PK_Tyr_Ser-Thr"/>
    <property type="match status" value="1"/>
</dbReference>
<dbReference type="SUPFAM" id="SSF56112">
    <property type="entry name" value="Protein kinase-like (PK-like)"/>
    <property type="match status" value="1"/>
</dbReference>
<evidence type="ECO:0000256" key="2">
    <source>
        <dbReference type="ARBA" id="ARBA00022527"/>
    </source>
</evidence>
<evidence type="ECO:0000256" key="6">
    <source>
        <dbReference type="ARBA" id="ARBA00022840"/>
    </source>
</evidence>